<dbReference type="OrthoDB" id="2593732at2759"/>
<dbReference type="InterPro" id="IPR053187">
    <property type="entry name" value="Notoamide_regulator"/>
</dbReference>
<gene>
    <name evidence="1" type="ORF">BDV25DRAFT_37817</name>
</gene>
<dbReference type="Proteomes" id="UP000325780">
    <property type="component" value="Unassembled WGS sequence"/>
</dbReference>
<dbReference type="PANTHER" id="PTHR47256">
    <property type="entry name" value="ZN(II)2CYS6 TRANSCRIPTION FACTOR (EUROFUNG)-RELATED"/>
    <property type="match status" value="1"/>
</dbReference>
<accession>A0A5N6U8Z6</accession>
<protein>
    <submittedName>
        <fullName evidence="1">Uncharacterized protein</fullName>
    </submittedName>
</protein>
<organism evidence="1 2">
    <name type="scientific">Aspergillus avenaceus</name>
    <dbReference type="NCBI Taxonomy" id="36643"/>
    <lineage>
        <taxon>Eukaryota</taxon>
        <taxon>Fungi</taxon>
        <taxon>Dikarya</taxon>
        <taxon>Ascomycota</taxon>
        <taxon>Pezizomycotina</taxon>
        <taxon>Eurotiomycetes</taxon>
        <taxon>Eurotiomycetidae</taxon>
        <taxon>Eurotiales</taxon>
        <taxon>Aspergillaceae</taxon>
        <taxon>Aspergillus</taxon>
        <taxon>Aspergillus subgen. Circumdati</taxon>
    </lineage>
</organism>
<dbReference type="CDD" id="cd12148">
    <property type="entry name" value="fungal_TF_MHR"/>
    <property type="match status" value="1"/>
</dbReference>
<dbReference type="AlphaFoldDB" id="A0A5N6U8Z6"/>
<dbReference type="EMBL" id="ML742024">
    <property type="protein sequence ID" value="KAE8155093.1"/>
    <property type="molecule type" value="Genomic_DNA"/>
</dbReference>
<name>A0A5N6U8Z6_ASPAV</name>
<evidence type="ECO:0000313" key="1">
    <source>
        <dbReference type="EMBL" id="KAE8155093.1"/>
    </source>
</evidence>
<sequence length="185" mass="21189">MDDPGDHNNLLQDLLYVMRSVDESHAQELFALMRADASIPQLRAFIDRTLSEVQVTTGEEEKIHRLGQVRNRVDVESGIPPFRPKVMDVQYLCDIAPFRVPAHPWTTVTDDDALVSHLVSLYFTWDYPFYAFVDRKAFVHHMVRGNVDSDFCSPFLVNALLANACVGLFPFPFPPHPPIPRRRRA</sequence>
<dbReference type="PANTHER" id="PTHR47256:SF5">
    <property type="entry name" value="ZN(II)2CYS6 TRANSCRIPTION FACTOR (EUROFUNG)"/>
    <property type="match status" value="1"/>
</dbReference>
<keyword evidence="2" id="KW-1185">Reference proteome</keyword>
<proteinExistence type="predicted"/>
<evidence type="ECO:0000313" key="2">
    <source>
        <dbReference type="Proteomes" id="UP000325780"/>
    </source>
</evidence>
<reference evidence="1 2" key="1">
    <citation type="submission" date="2019-04" db="EMBL/GenBank/DDBJ databases">
        <title>Friends and foes A comparative genomics study of 23 Aspergillus species from section Flavi.</title>
        <authorList>
            <consortium name="DOE Joint Genome Institute"/>
            <person name="Kjaerbolling I."/>
            <person name="Vesth T."/>
            <person name="Frisvad J.C."/>
            <person name="Nybo J.L."/>
            <person name="Theobald S."/>
            <person name="Kildgaard S."/>
            <person name="Isbrandt T."/>
            <person name="Kuo A."/>
            <person name="Sato A."/>
            <person name="Lyhne E.K."/>
            <person name="Kogle M.E."/>
            <person name="Wiebenga A."/>
            <person name="Kun R.S."/>
            <person name="Lubbers R.J."/>
            <person name="Makela M.R."/>
            <person name="Barry K."/>
            <person name="Chovatia M."/>
            <person name="Clum A."/>
            <person name="Daum C."/>
            <person name="Haridas S."/>
            <person name="He G."/>
            <person name="LaButti K."/>
            <person name="Lipzen A."/>
            <person name="Mondo S."/>
            <person name="Riley R."/>
            <person name="Salamov A."/>
            <person name="Simmons B.A."/>
            <person name="Magnuson J.K."/>
            <person name="Henrissat B."/>
            <person name="Mortensen U.H."/>
            <person name="Larsen T.O."/>
            <person name="Devries R.P."/>
            <person name="Grigoriev I.V."/>
            <person name="Machida M."/>
            <person name="Baker S.E."/>
            <person name="Andersen M.R."/>
        </authorList>
    </citation>
    <scope>NUCLEOTIDE SEQUENCE [LARGE SCALE GENOMIC DNA]</scope>
    <source>
        <strain evidence="1 2">IBT 18842</strain>
    </source>
</reference>